<dbReference type="Gene3D" id="3.90.79.40">
    <property type="entry name" value="EvaA sugar 2,3-dehydratase subunit"/>
    <property type="match status" value="2"/>
</dbReference>
<protein>
    <submittedName>
        <fullName evidence="3">NDP-hexose 2,3-dehydratase</fullName>
    </submittedName>
</protein>
<reference evidence="4" key="1">
    <citation type="submission" date="2018-07" db="EMBL/GenBank/DDBJ databases">
        <title>Streptacidiphilus bronchialis DSM 106435 chromosome.</title>
        <authorList>
            <person name="Batra D."/>
            <person name="Gulvik C.A."/>
        </authorList>
    </citation>
    <scope>NUCLEOTIDE SEQUENCE [LARGE SCALE GENOMIC DNA]</scope>
    <source>
        <strain evidence="4">DSM 106435</strain>
    </source>
</reference>
<name>A0A345T2W2_9ACTN</name>
<keyword evidence="4" id="KW-1185">Reference proteome</keyword>
<organism evidence="3 4">
    <name type="scientific">Peterkaempfera bronchialis</name>
    <dbReference type="NCBI Taxonomy" id="2126346"/>
    <lineage>
        <taxon>Bacteria</taxon>
        <taxon>Bacillati</taxon>
        <taxon>Actinomycetota</taxon>
        <taxon>Actinomycetes</taxon>
        <taxon>Kitasatosporales</taxon>
        <taxon>Streptomycetaceae</taxon>
        <taxon>Peterkaempfera</taxon>
    </lineage>
</organism>
<dbReference type="InterPro" id="IPR005212">
    <property type="entry name" value="EvaA-like"/>
</dbReference>
<sequence>MNEVGLPKLLRRPDRALLSRLADSAAATDGAVTTNEQFLDWLSRRWWAHAQQVRPTRLDRMADWYVEPRTGDLRHTSGRFFSVEGLRVRRGDGPVPDWDQPVIVQPETGLLGLLVREIGGLLHLLMQAKAEPGNIGGIQLAPTVQATPSNYDRVHGGAAVPYVGHFLAPAPERVVAEVPLPGPGPWLAQGRNRALVVEAGPEVGAGPDFCWLTLGQVNALLRQPNLVSADARTVLSTLPDWHADAGTPDADTPDADDPYAAAETDRWIARCGAAHQATVERTALSRVAGWNPSPSGLADRSGLLFDIVAVDVRSARREVPAWSQPLLRPHRPGTAALLVKEVGGVPRLLLGAHPDPDRPGRVALGPTVRSTPDPYTDPRTPCLDAVHHAPPERVLFDTELSEEGSRFHHARTRHLVIDASALPDGADGRHHWVSLPGLDRLLDRGHRLDAEARTLLAALRAVR</sequence>
<dbReference type="KEGG" id="stri:C7M71_025875"/>
<feature type="region of interest" description="Disordered" evidence="1">
    <location>
        <begin position="350"/>
        <end position="375"/>
    </location>
</feature>
<feature type="domain" description="dTDP-4-dehydro-6-deoxy-alpha-D-glucopyranose 2,3-dehydratase" evidence="2">
    <location>
        <begin position="36"/>
        <end position="238"/>
    </location>
</feature>
<evidence type="ECO:0000313" key="3">
    <source>
        <dbReference type="EMBL" id="AXI80317.1"/>
    </source>
</evidence>
<dbReference type="AlphaFoldDB" id="A0A345T2W2"/>
<dbReference type="Pfam" id="PF03559">
    <property type="entry name" value="Hexose_dehydrat"/>
    <property type="match status" value="2"/>
</dbReference>
<dbReference type="InterPro" id="IPR038153">
    <property type="entry name" value="EvaA-like_sf"/>
</dbReference>
<dbReference type="OrthoDB" id="9814961at2"/>
<feature type="domain" description="dTDP-4-dehydro-6-deoxy-alpha-D-glucopyranose 2,3-dehydratase" evidence="2">
    <location>
        <begin position="262"/>
        <end position="459"/>
    </location>
</feature>
<evidence type="ECO:0000256" key="1">
    <source>
        <dbReference type="SAM" id="MobiDB-lite"/>
    </source>
</evidence>
<accession>A0A345T2W2</accession>
<dbReference type="Proteomes" id="UP000249340">
    <property type="component" value="Chromosome"/>
</dbReference>
<gene>
    <name evidence="3" type="ORF">C7M71_025875</name>
</gene>
<evidence type="ECO:0000259" key="2">
    <source>
        <dbReference type="Pfam" id="PF03559"/>
    </source>
</evidence>
<dbReference type="RefSeq" id="WP_111490647.1">
    <property type="nucleotide sequence ID" value="NZ_CP031264.1"/>
</dbReference>
<proteinExistence type="predicted"/>
<dbReference type="GO" id="GO:0016829">
    <property type="term" value="F:lyase activity"/>
    <property type="evidence" value="ECO:0007669"/>
    <property type="project" value="InterPro"/>
</dbReference>
<evidence type="ECO:0000313" key="4">
    <source>
        <dbReference type="Proteomes" id="UP000249340"/>
    </source>
</evidence>
<dbReference type="EMBL" id="CP031264">
    <property type="protein sequence ID" value="AXI80317.1"/>
    <property type="molecule type" value="Genomic_DNA"/>
</dbReference>